<dbReference type="GO" id="GO:0016747">
    <property type="term" value="F:acyltransferase activity, transferring groups other than amino-acyl groups"/>
    <property type="evidence" value="ECO:0007669"/>
    <property type="project" value="InterPro"/>
</dbReference>
<dbReference type="RefSeq" id="WP_120771813.1">
    <property type="nucleotide sequence ID" value="NZ_CP032627.1"/>
</dbReference>
<evidence type="ECO:0000259" key="1">
    <source>
        <dbReference type="PROSITE" id="PS51186"/>
    </source>
</evidence>
<dbReference type="PANTHER" id="PTHR39173:SF1">
    <property type="entry name" value="ACETYLTRANSFERASE"/>
    <property type="match status" value="1"/>
</dbReference>
<proteinExistence type="predicted"/>
<dbReference type="EMBL" id="CP032627">
    <property type="protein sequence ID" value="AYG00425.1"/>
    <property type="molecule type" value="Genomic_DNA"/>
</dbReference>
<reference evidence="2 3" key="1">
    <citation type="submission" date="2018-09" db="EMBL/GenBank/DDBJ databases">
        <title>Genome sequencing of strain 1JSPR-7.</title>
        <authorList>
            <person name="Heo J."/>
            <person name="Kim S.-J."/>
            <person name="Kwon S.-W."/>
        </authorList>
    </citation>
    <scope>NUCLEOTIDE SEQUENCE [LARGE SCALE GENOMIC DNA]</scope>
    <source>
        <strain evidence="2 3">1JSPR-7</strain>
    </source>
</reference>
<accession>A0A387B9B6</accession>
<feature type="domain" description="N-acetyltransferase" evidence="1">
    <location>
        <begin position="4"/>
        <end position="176"/>
    </location>
</feature>
<evidence type="ECO:0000313" key="2">
    <source>
        <dbReference type="EMBL" id="AYG00425.1"/>
    </source>
</evidence>
<dbReference type="AlphaFoldDB" id="A0A387B9B6"/>
<evidence type="ECO:0000313" key="3">
    <source>
        <dbReference type="Proteomes" id="UP000269374"/>
    </source>
</evidence>
<gene>
    <name evidence="2" type="ORF">D7I46_04555</name>
</gene>
<organism evidence="2 3">
    <name type="scientific">Lactococcus allomyrinae</name>
    <dbReference type="NCBI Taxonomy" id="2419773"/>
    <lineage>
        <taxon>Bacteria</taxon>
        <taxon>Bacillati</taxon>
        <taxon>Bacillota</taxon>
        <taxon>Bacilli</taxon>
        <taxon>Lactobacillales</taxon>
        <taxon>Streptococcaceae</taxon>
        <taxon>Lactococcus</taxon>
    </lineage>
</organism>
<dbReference type="KEGG" id="lact:D7I46_04555"/>
<keyword evidence="2" id="KW-0808">Transferase</keyword>
<dbReference type="Proteomes" id="UP000269374">
    <property type="component" value="Chromosome"/>
</dbReference>
<name>A0A387B9B6_9LACT</name>
<dbReference type="PANTHER" id="PTHR39173">
    <property type="entry name" value="ACETYLTRANSFERASE"/>
    <property type="match status" value="1"/>
</dbReference>
<dbReference type="PROSITE" id="PS51186">
    <property type="entry name" value="GNAT"/>
    <property type="match status" value="1"/>
</dbReference>
<dbReference type="SUPFAM" id="SSF55729">
    <property type="entry name" value="Acyl-CoA N-acyltransferases (Nat)"/>
    <property type="match status" value="1"/>
</dbReference>
<keyword evidence="3" id="KW-1185">Reference proteome</keyword>
<protein>
    <submittedName>
        <fullName evidence="2">GNAT family N-acetyltransferase</fullName>
    </submittedName>
</protein>
<dbReference type="InterPro" id="IPR000182">
    <property type="entry name" value="GNAT_dom"/>
</dbReference>
<dbReference type="OrthoDB" id="9797989at2"/>
<dbReference type="Pfam" id="PF13302">
    <property type="entry name" value="Acetyltransf_3"/>
    <property type="match status" value="1"/>
</dbReference>
<dbReference type="Gene3D" id="3.40.630.30">
    <property type="match status" value="1"/>
</dbReference>
<dbReference type="InterPro" id="IPR016181">
    <property type="entry name" value="Acyl_CoA_acyltransferase"/>
</dbReference>
<sequence length="179" mass="21045">MSHLEIRRLTEHDEQAFLNYVEACKNDFTTFGHFARHRYANFKTGNYKQLLRELEQVETSPKNWNQSRQISYFAFKAGKIVGSIRCRFDLEKDDLLLYGGHIGYDVPEFARGQHIAEEMCQFAFEHYLSVNITSILVTIDENNFASRHIIEKLGGQLNNWVYDSEDQAILARYWINLLK</sequence>